<evidence type="ECO:0000313" key="3">
    <source>
        <dbReference type="Proteomes" id="UP000245802"/>
    </source>
</evidence>
<keyword evidence="3" id="KW-1185">Reference proteome</keyword>
<dbReference type="KEGG" id="gog:C1280_03785"/>
<dbReference type="Pfam" id="PF12867">
    <property type="entry name" value="DinB_2"/>
    <property type="match status" value="1"/>
</dbReference>
<dbReference type="AlphaFoldDB" id="A0A2Z3GXI9"/>
<dbReference type="OrthoDB" id="9798830at2"/>
<evidence type="ECO:0000259" key="1">
    <source>
        <dbReference type="Pfam" id="PF12867"/>
    </source>
</evidence>
<dbReference type="EMBL" id="CP025958">
    <property type="protein sequence ID" value="AWM36217.1"/>
    <property type="molecule type" value="Genomic_DNA"/>
</dbReference>
<proteinExistence type="predicted"/>
<evidence type="ECO:0000313" key="2">
    <source>
        <dbReference type="EMBL" id="AWM36217.1"/>
    </source>
</evidence>
<dbReference type="Gene3D" id="1.20.120.450">
    <property type="entry name" value="dinb family like domain"/>
    <property type="match status" value="1"/>
</dbReference>
<organism evidence="2 3">
    <name type="scientific">Gemmata obscuriglobus</name>
    <dbReference type="NCBI Taxonomy" id="114"/>
    <lineage>
        <taxon>Bacteria</taxon>
        <taxon>Pseudomonadati</taxon>
        <taxon>Planctomycetota</taxon>
        <taxon>Planctomycetia</taxon>
        <taxon>Gemmatales</taxon>
        <taxon>Gemmataceae</taxon>
        <taxon>Gemmata</taxon>
    </lineage>
</organism>
<reference evidence="2 3" key="1">
    <citation type="submission" date="2018-01" db="EMBL/GenBank/DDBJ databases">
        <title>G. obscuriglobus.</title>
        <authorList>
            <person name="Franke J."/>
            <person name="Blomberg W."/>
            <person name="Selmecki A."/>
        </authorList>
    </citation>
    <scope>NUCLEOTIDE SEQUENCE [LARGE SCALE GENOMIC DNA]</scope>
    <source>
        <strain evidence="2 3">DSM 5831</strain>
    </source>
</reference>
<dbReference type="Proteomes" id="UP000245802">
    <property type="component" value="Chromosome"/>
</dbReference>
<name>A0A2Z3GXI9_9BACT</name>
<dbReference type="InterPro" id="IPR024775">
    <property type="entry name" value="DinB-like"/>
</dbReference>
<gene>
    <name evidence="2" type="ORF">C1280_03785</name>
</gene>
<protein>
    <submittedName>
        <fullName evidence="2">DinB family protein</fullName>
    </submittedName>
</protein>
<feature type="domain" description="DinB-like" evidence="1">
    <location>
        <begin position="45"/>
        <end position="166"/>
    </location>
</feature>
<sequence length="174" mass="18914">MHRFVPDEPTSTKRSTTMPLTGELARIDDELRRAYDGECWHGPPLREVLKGVTAAAAAAKHPQITHSAWALVNHLAAWVGVVANRITEWRPITEPDAGDFPPVIDTNEVAWAAALDDLDRQHRKLLGVVAGLDAAKLDATVPGKPYPVAVMLHGTAQHYAYHAGQIALLKKLVG</sequence>
<dbReference type="SUPFAM" id="SSF109854">
    <property type="entry name" value="DinB/YfiT-like putative metalloenzymes"/>
    <property type="match status" value="1"/>
</dbReference>
<accession>A0A2Z3GXI9</accession>
<dbReference type="InterPro" id="IPR034660">
    <property type="entry name" value="DinB/YfiT-like"/>
</dbReference>